<evidence type="ECO:0000313" key="2">
    <source>
        <dbReference type="Proteomes" id="UP001172680"/>
    </source>
</evidence>
<name>A0ACC2YKE5_9PEZI</name>
<dbReference type="Proteomes" id="UP001172680">
    <property type="component" value="Unassembled WGS sequence"/>
</dbReference>
<proteinExistence type="predicted"/>
<evidence type="ECO:0000313" key="1">
    <source>
        <dbReference type="EMBL" id="KAJ9635773.1"/>
    </source>
</evidence>
<sequence>MPISSHSHSGQFCGHAKNTLEEMVKTAISLKMETFAMTEHMPRDEEDLYPEESGQVEIEQTAADLVDLMNRYYAEAVRLRDVYAPQIKLLVGFESEWIRPSSAGLVVRLVQQYQFDLFVGSIHHLHTIPIDFDKLRYEAARKVSGGTDELVFEDYFDEQYVMLQTLKPPVVGHFDLIRLFSDDPDRSFKPMKDVWQKILRNLEFIAGYGGLVELNSAAIRKGMSEPYPKVEICEEFLKLGGRFTLSDDSHGVEQIAQNYHRVFEAITRIGIQDIYCFERGGEKVDDRFGHVRVRSHTVVSLADHPGFAALNR</sequence>
<organism evidence="1 2">
    <name type="scientific">Coniosporium tulheliwenetii</name>
    <dbReference type="NCBI Taxonomy" id="3383036"/>
    <lineage>
        <taxon>Eukaryota</taxon>
        <taxon>Fungi</taxon>
        <taxon>Dikarya</taxon>
        <taxon>Ascomycota</taxon>
        <taxon>Pezizomycotina</taxon>
        <taxon>Dothideomycetes</taxon>
        <taxon>Dothideomycetes incertae sedis</taxon>
        <taxon>Coniosporium</taxon>
    </lineage>
</organism>
<accession>A0ACC2YKE5</accession>
<dbReference type="EMBL" id="JAPDRP010000026">
    <property type="protein sequence ID" value="KAJ9635773.1"/>
    <property type="molecule type" value="Genomic_DNA"/>
</dbReference>
<comment type="caution">
    <text evidence="1">The sequence shown here is derived from an EMBL/GenBank/DDBJ whole genome shotgun (WGS) entry which is preliminary data.</text>
</comment>
<keyword evidence="2" id="KW-1185">Reference proteome</keyword>
<protein>
    <submittedName>
        <fullName evidence="1">Uncharacterized protein</fullName>
    </submittedName>
</protein>
<gene>
    <name evidence="1" type="ORF">H2199_008125</name>
</gene>
<reference evidence="1" key="1">
    <citation type="submission" date="2022-10" db="EMBL/GenBank/DDBJ databases">
        <title>Culturing micro-colonial fungi from biological soil crusts in the Mojave desert and describing Neophaeococcomyces mojavensis, and introducing the new genera and species Taxawa tesnikishii.</title>
        <authorList>
            <person name="Kurbessoian T."/>
            <person name="Stajich J.E."/>
        </authorList>
    </citation>
    <scope>NUCLEOTIDE SEQUENCE</scope>
    <source>
        <strain evidence="1">JES_115</strain>
    </source>
</reference>